<evidence type="ECO:0000313" key="4">
    <source>
        <dbReference type="Proteomes" id="UP000807716"/>
    </source>
</evidence>
<proteinExistence type="predicted"/>
<feature type="region of interest" description="Disordered" evidence="1">
    <location>
        <begin position="23"/>
        <end position="51"/>
    </location>
</feature>
<keyword evidence="4" id="KW-1185">Reference proteome</keyword>
<accession>A0A9P6TZN1</accession>
<protein>
    <submittedName>
        <fullName evidence="3">Uncharacterized protein</fullName>
    </submittedName>
</protein>
<dbReference type="AlphaFoldDB" id="A0A9P6TZN1"/>
<feature type="chain" id="PRO_5040370063" evidence="2">
    <location>
        <begin position="21"/>
        <end position="117"/>
    </location>
</feature>
<evidence type="ECO:0000256" key="1">
    <source>
        <dbReference type="SAM" id="MobiDB-lite"/>
    </source>
</evidence>
<keyword evidence="2" id="KW-0732">Signal</keyword>
<dbReference type="EMBL" id="JAAAJB010000619">
    <property type="protein sequence ID" value="KAG0252947.1"/>
    <property type="molecule type" value="Genomic_DNA"/>
</dbReference>
<comment type="caution">
    <text evidence="3">The sequence shown here is derived from an EMBL/GenBank/DDBJ whole genome shotgun (WGS) entry which is preliminary data.</text>
</comment>
<dbReference type="OrthoDB" id="2400172at2759"/>
<name>A0A9P6TZN1_9FUNG</name>
<organism evidence="3 4">
    <name type="scientific">Actinomortierella ambigua</name>
    <dbReference type="NCBI Taxonomy" id="1343610"/>
    <lineage>
        <taxon>Eukaryota</taxon>
        <taxon>Fungi</taxon>
        <taxon>Fungi incertae sedis</taxon>
        <taxon>Mucoromycota</taxon>
        <taxon>Mortierellomycotina</taxon>
        <taxon>Mortierellomycetes</taxon>
        <taxon>Mortierellales</taxon>
        <taxon>Mortierellaceae</taxon>
        <taxon>Actinomortierella</taxon>
    </lineage>
</organism>
<sequence length="117" mass="12838">MKFTLLTIFAVVLASFAVLAQSPEPTGDAEPEPEPTIAYAPPPPPSTAAGHFDGYSKCQVRGFKLTSPVVRCCTQNKGVSKVEGKVINCRVAIGREGYYRKCIYDLHYPTSVTCRYY</sequence>
<feature type="signal peptide" evidence="2">
    <location>
        <begin position="1"/>
        <end position="20"/>
    </location>
</feature>
<dbReference type="Proteomes" id="UP000807716">
    <property type="component" value="Unassembled WGS sequence"/>
</dbReference>
<gene>
    <name evidence="3" type="ORF">DFQ27_007746</name>
</gene>
<evidence type="ECO:0000313" key="3">
    <source>
        <dbReference type="EMBL" id="KAG0252947.1"/>
    </source>
</evidence>
<evidence type="ECO:0000256" key="2">
    <source>
        <dbReference type="SAM" id="SignalP"/>
    </source>
</evidence>
<reference evidence="3" key="1">
    <citation type="journal article" date="2020" name="Fungal Divers.">
        <title>Resolving the Mortierellaceae phylogeny through synthesis of multi-gene phylogenetics and phylogenomics.</title>
        <authorList>
            <person name="Vandepol N."/>
            <person name="Liber J."/>
            <person name="Desiro A."/>
            <person name="Na H."/>
            <person name="Kennedy M."/>
            <person name="Barry K."/>
            <person name="Grigoriev I.V."/>
            <person name="Miller A.N."/>
            <person name="O'Donnell K."/>
            <person name="Stajich J.E."/>
            <person name="Bonito G."/>
        </authorList>
    </citation>
    <scope>NUCLEOTIDE SEQUENCE</scope>
    <source>
        <strain evidence="3">BC1065</strain>
    </source>
</reference>